<dbReference type="SUPFAM" id="SSF143243">
    <property type="entry name" value="Nqo5-like"/>
    <property type="match status" value="1"/>
</dbReference>
<dbReference type="PANTHER" id="PTHR43485">
    <property type="entry name" value="HYDROGENASE-4 COMPONENT G"/>
    <property type="match status" value="1"/>
</dbReference>
<dbReference type="RefSeq" id="WP_150097984.1">
    <property type="nucleotide sequence ID" value="NZ_VWPL01000020.1"/>
</dbReference>
<evidence type="ECO:0000256" key="1">
    <source>
        <dbReference type="ARBA" id="ARBA00023002"/>
    </source>
</evidence>
<keyword evidence="4" id="KW-1185">Reference proteome</keyword>
<dbReference type="AlphaFoldDB" id="A0A5M6HV33"/>
<keyword evidence="1" id="KW-0560">Oxidoreductase</keyword>
<dbReference type="EMBL" id="VWPL01000020">
    <property type="protein sequence ID" value="KAA5599615.1"/>
    <property type="molecule type" value="Genomic_DNA"/>
</dbReference>
<dbReference type="InterPro" id="IPR001135">
    <property type="entry name" value="NADH_Q_OxRdtase_suD"/>
</dbReference>
<dbReference type="Gene3D" id="1.10.645.10">
    <property type="entry name" value="Cytochrome-c3 Hydrogenase, chain B"/>
    <property type="match status" value="1"/>
</dbReference>
<feature type="domain" description="NADH-quinone oxidoreductase subunit D" evidence="2">
    <location>
        <begin position="287"/>
        <end position="440"/>
    </location>
</feature>
<sequence length="517" mass="55225">MTAPSTSSPETTPAADPFAGAEPVVAHRPWPRFVLQDAAAWTALAMALGRREGDLVALFADADAVHMAVRGAIAAPVGGVAVASLPVPDGRFPSVGAHHPPAIRLERAIRDLYGHIPEGALDARPWLDHGVWGTGTPLAARAGEPQPADYSFLPVTGEGLHQIPVGPVHAGIIEPGHFRFTANGEAVVRLEERLGYVHKGVEGLAAGASLERAAKLAGRVSGDSTVAYALAFARAVEAALGIAPPPRAHLLRGVLAELERLANHLGDIGAVCNDAAFALMLTQCGLLREEVLRTADAATGHRLMMDMIVPGGLARDVPADGTERVRVLLSRLEPRFARIVELYDTTPSLLDRTVATGFVKPADVRRFAAGGHVGRATGRDFDARRDHAYPPYDRIAPIVALREAGDVDARLWVRIDEVRDSIRLIRAFLDELRAGPVKAEVVPAGEVREGIAMVEAFRGDVVAWVRLAADGTVARLHLRDASWFQWPLLEVAIDGNIVADFPIINKSFNCSYSGHDL</sequence>
<dbReference type="InterPro" id="IPR037232">
    <property type="entry name" value="NADH_quin_OxRdtase_su_C/D-like"/>
</dbReference>
<dbReference type="OrthoDB" id="9801496at2"/>
<dbReference type="GO" id="GO:0048038">
    <property type="term" value="F:quinone binding"/>
    <property type="evidence" value="ECO:0007669"/>
    <property type="project" value="InterPro"/>
</dbReference>
<reference evidence="3 4" key="1">
    <citation type="submission" date="2019-09" db="EMBL/GenBank/DDBJ databases">
        <title>Draft Whole-Genome sequence of Blastochloris sulfoviridis DSM 729.</title>
        <authorList>
            <person name="Meyer T.E."/>
            <person name="Kyndt J.A."/>
        </authorList>
    </citation>
    <scope>NUCLEOTIDE SEQUENCE [LARGE SCALE GENOMIC DNA]</scope>
    <source>
        <strain evidence="3 4">DSM 729</strain>
    </source>
</reference>
<protein>
    <submittedName>
        <fullName evidence="3">Hydrogenase expression protein HypE</fullName>
    </submittedName>
</protein>
<dbReference type="InterPro" id="IPR029014">
    <property type="entry name" value="NiFe-Hase_large"/>
</dbReference>
<dbReference type="Proteomes" id="UP000323886">
    <property type="component" value="Unassembled WGS sequence"/>
</dbReference>
<organism evidence="3 4">
    <name type="scientific">Blastochloris sulfoviridis</name>
    <dbReference type="NCBI Taxonomy" id="50712"/>
    <lineage>
        <taxon>Bacteria</taxon>
        <taxon>Pseudomonadati</taxon>
        <taxon>Pseudomonadota</taxon>
        <taxon>Alphaproteobacteria</taxon>
        <taxon>Hyphomicrobiales</taxon>
        <taxon>Blastochloridaceae</taxon>
        <taxon>Blastochloris</taxon>
    </lineage>
</organism>
<evidence type="ECO:0000313" key="3">
    <source>
        <dbReference type="EMBL" id="KAA5599615.1"/>
    </source>
</evidence>
<gene>
    <name evidence="3" type="ORF">F1193_11820</name>
</gene>
<dbReference type="GO" id="GO:0016651">
    <property type="term" value="F:oxidoreductase activity, acting on NAD(P)H"/>
    <property type="evidence" value="ECO:0007669"/>
    <property type="project" value="InterPro"/>
</dbReference>
<dbReference type="GO" id="GO:0051287">
    <property type="term" value="F:NAD binding"/>
    <property type="evidence" value="ECO:0007669"/>
    <property type="project" value="InterPro"/>
</dbReference>
<dbReference type="Pfam" id="PF00346">
    <property type="entry name" value="Complex1_49kDa"/>
    <property type="match status" value="1"/>
</dbReference>
<evidence type="ECO:0000313" key="4">
    <source>
        <dbReference type="Proteomes" id="UP000323886"/>
    </source>
</evidence>
<dbReference type="InterPro" id="IPR052197">
    <property type="entry name" value="ComplexI_49kDa-like"/>
</dbReference>
<dbReference type="SUPFAM" id="SSF56762">
    <property type="entry name" value="HydB/Nqo4-like"/>
    <property type="match status" value="1"/>
</dbReference>
<name>A0A5M6HV33_9HYPH</name>
<dbReference type="PANTHER" id="PTHR43485:SF1">
    <property type="entry name" value="FORMATE HYDROGENLYASE SUBUNIT 5-RELATED"/>
    <property type="match status" value="1"/>
</dbReference>
<proteinExistence type="predicted"/>
<comment type="caution">
    <text evidence="3">The sequence shown here is derived from an EMBL/GenBank/DDBJ whole genome shotgun (WGS) entry which is preliminary data.</text>
</comment>
<evidence type="ECO:0000259" key="2">
    <source>
        <dbReference type="Pfam" id="PF00346"/>
    </source>
</evidence>
<accession>A0A5M6HV33</accession>